<accession>A0A7W7C6X6</accession>
<feature type="transmembrane region" description="Helical" evidence="2">
    <location>
        <begin position="63"/>
        <end position="84"/>
    </location>
</feature>
<gene>
    <name evidence="3" type="ORF">HNR67_000446</name>
</gene>
<proteinExistence type="predicted"/>
<evidence type="ECO:0000256" key="1">
    <source>
        <dbReference type="SAM" id="MobiDB-lite"/>
    </source>
</evidence>
<keyword evidence="4" id="KW-1185">Reference proteome</keyword>
<comment type="caution">
    <text evidence="3">The sequence shown here is derived from an EMBL/GenBank/DDBJ whole genome shotgun (WGS) entry which is preliminary data.</text>
</comment>
<dbReference type="RefSeq" id="WP_185000405.1">
    <property type="nucleotide sequence ID" value="NZ_BAAAUI010000059.1"/>
</dbReference>
<organism evidence="3 4">
    <name type="scientific">Crossiella cryophila</name>
    <dbReference type="NCBI Taxonomy" id="43355"/>
    <lineage>
        <taxon>Bacteria</taxon>
        <taxon>Bacillati</taxon>
        <taxon>Actinomycetota</taxon>
        <taxon>Actinomycetes</taxon>
        <taxon>Pseudonocardiales</taxon>
        <taxon>Pseudonocardiaceae</taxon>
        <taxon>Crossiella</taxon>
    </lineage>
</organism>
<evidence type="ECO:0000256" key="2">
    <source>
        <dbReference type="SAM" id="Phobius"/>
    </source>
</evidence>
<name>A0A7W7C6X6_9PSEU</name>
<protein>
    <submittedName>
        <fullName evidence="3">Uncharacterized protein</fullName>
    </submittedName>
</protein>
<dbReference type="EMBL" id="JACHMH010000001">
    <property type="protein sequence ID" value="MBB4674328.1"/>
    <property type="molecule type" value="Genomic_DNA"/>
</dbReference>
<evidence type="ECO:0000313" key="4">
    <source>
        <dbReference type="Proteomes" id="UP000533598"/>
    </source>
</evidence>
<keyword evidence="2" id="KW-0472">Membrane</keyword>
<reference evidence="3 4" key="1">
    <citation type="submission" date="2020-08" db="EMBL/GenBank/DDBJ databases">
        <title>Sequencing the genomes of 1000 actinobacteria strains.</title>
        <authorList>
            <person name="Klenk H.-P."/>
        </authorList>
    </citation>
    <scope>NUCLEOTIDE SEQUENCE [LARGE SCALE GENOMIC DNA]</scope>
    <source>
        <strain evidence="3 4">DSM 44230</strain>
    </source>
</reference>
<feature type="region of interest" description="Disordered" evidence="1">
    <location>
        <begin position="169"/>
        <end position="189"/>
    </location>
</feature>
<keyword evidence="2" id="KW-1133">Transmembrane helix</keyword>
<evidence type="ECO:0000313" key="3">
    <source>
        <dbReference type="EMBL" id="MBB4674328.1"/>
    </source>
</evidence>
<keyword evidence="2" id="KW-0812">Transmembrane</keyword>
<sequence>MRGVEDELRLHYQALDPAAGDALPTPEQRAADLRRILAEPAGLTQLPVRQPAARRASMPRRRLLAVGLVAATVAAGTVVGVNLLSPDLQSAAGQWPRPLVVEPLGSGQPPAAELLRRLAVKVEALPDPVGPGAWEEVRSVTQVLERPVDRSTATQQRTIDLEVLTEPDGTRLLGRPHGSAPPTFDHYRPGGKEDAYVGTIPQDEAAFGPWLWQGPVLRGYSFYRVAELFGTRALNPRQRAWALRQLATVTDLNSPGRATDRAGRRGLAITIDDVDAPGGFGKPVRITLVINENDGSLLARETVLTEDPGHFDDVPLPAVWVYQEFKPAVRRIPAK</sequence>
<dbReference type="Proteomes" id="UP000533598">
    <property type="component" value="Unassembled WGS sequence"/>
</dbReference>
<dbReference type="AlphaFoldDB" id="A0A7W7C6X6"/>